<evidence type="ECO:0000313" key="2">
    <source>
        <dbReference type="Proteomes" id="UP000292082"/>
    </source>
</evidence>
<dbReference type="Proteomes" id="UP000292082">
    <property type="component" value="Unassembled WGS sequence"/>
</dbReference>
<dbReference type="AlphaFoldDB" id="A0A4V2K8R9"/>
<accession>A0A4V2K8R9</accession>
<protein>
    <submittedName>
        <fullName evidence="1">Uncharacterized protein</fullName>
    </submittedName>
</protein>
<gene>
    <name evidence="1" type="ORF">BD310DRAFT_921373</name>
</gene>
<proteinExistence type="predicted"/>
<keyword evidence="2" id="KW-1185">Reference proteome</keyword>
<evidence type="ECO:0000313" key="1">
    <source>
        <dbReference type="EMBL" id="TBU61058.1"/>
    </source>
</evidence>
<dbReference type="EMBL" id="ML145100">
    <property type="protein sequence ID" value="TBU61058.1"/>
    <property type="molecule type" value="Genomic_DNA"/>
</dbReference>
<reference evidence="1 2" key="1">
    <citation type="submission" date="2019-01" db="EMBL/GenBank/DDBJ databases">
        <title>Draft genome sequences of three monokaryotic isolates of the white-rot basidiomycete fungus Dichomitus squalens.</title>
        <authorList>
            <consortium name="DOE Joint Genome Institute"/>
            <person name="Lopez S.C."/>
            <person name="Andreopoulos B."/>
            <person name="Pangilinan J."/>
            <person name="Lipzen A."/>
            <person name="Riley R."/>
            <person name="Ahrendt S."/>
            <person name="Ng V."/>
            <person name="Barry K."/>
            <person name="Daum C."/>
            <person name="Grigoriev I.V."/>
            <person name="Hilden K.S."/>
            <person name="Makela M.R."/>
            <person name="de Vries R.P."/>
        </authorList>
    </citation>
    <scope>NUCLEOTIDE SEQUENCE [LARGE SCALE GENOMIC DNA]</scope>
    <source>
        <strain evidence="1 2">CBS 464.89</strain>
    </source>
</reference>
<name>A0A4V2K8R9_9APHY</name>
<sequence>MVSYLPVQIIQLALTARPPALICHPPLRFSKPQICEPPSLFRSPCSLRLIVSATAAPPAPYLTRLLNGRPRRHLTTDYCLQHIVSGPI</sequence>
<organism evidence="1 2">
    <name type="scientific">Dichomitus squalens</name>
    <dbReference type="NCBI Taxonomy" id="114155"/>
    <lineage>
        <taxon>Eukaryota</taxon>
        <taxon>Fungi</taxon>
        <taxon>Dikarya</taxon>
        <taxon>Basidiomycota</taxon>
        <taxon>Agaricomycotina</taxon>
        <taxon>Agaricomycetes</taxon>
        <taxon>Polyporales</taxon>
        <taxon>Polyporaceae</taxon>
        <taxon>Dichomitus</taxon>
    </lineage>
</organism>